<dbReference type="PANTHER" id="PTHR43884">
    <property type="entry name" value="ACYL-COA DEHYDROGENASE"/>
    <property type="match status" value="1"/>
</dbReference>
<evidence type="ECO:0000313" key="9">
    <source>
        <dbReference type="EMBL" id="KUG03653.1"/>
    </source>
</evidence>
<dbReference type="EMBL" id="LNQE01001873">
    <property type="protein sequence ID" value="KUG03653.1"/>
    <property type="molecule type" value="Genomic_DNA"/>
</dbReference>
<evidence type="ECO:0000256" key="3">
    <source>
        <dbReference type="ARBA" id="ARBA00022630"/>
    </source>
</evidence>
<dbReference type="PANTHER" id="PTHR43884:SF12">
    <property type="entry name" value="ISOVALERYL-COA DEHYDROGENASE, MITOCHONDRIAL-RELATED"/>
    <property type="match status" value="1"/>
</dbReference>
<accession>A0A0W8E4Z1</accession>
<feature type="domain" description="Acyl-CoA dehydrogenase/oxidase N-terminal" evidence="8">
    <location>
        <begin position="6"/>
        <end position="118"/>
    </location>
</feature>
<evidence type="ECO:0000256" key="1">
    <source>
        <dbReference type="ARBA" id="ARBA00001974"/>
    </source>
</evidence>
<dbReference type="FunFam" id="1.10.540.10:FF:000002">
    <property type="entry name" value="Acyl-CoA dehydrogenase FadE19"/>
    <property type="match status" value="1"/>
</dbReference>
<dbReference type="InterPro" id="IPR009075">
    <property type="entry name" value="AcylCo_DH/oxidase_C"/>
</dbReference>
<dbReference type="Gene3D" id="2.40.110.10">
    <property type="entry name" value="Butyryl-CoA Dehydrogenase, subunit A, domain 2"/>
    <property type="match status" value="1"/>
</dbReference>
<dbReference type="EC" id="1.3.8.1" evidence="9"/>
<dbReference type="FunFam" id="1.20.140.10:FF:000001">
    <property type="entry name" value="Acyl-CoA dehydrogenase"/>
    <property type="match status" value="1"/>
</dbReference>
<evidence type="ECO:0000256" key="4">
    <source>
        <dbReference type="ARBA" id="ARBA00022827"/>
    </source>
</evidence>
<dbReference type="SUPFAM" id="SSF56645">
    <property type="entry name" value="Acyl-CoA dehydrogenase NM domain-like"/>
    <property type="match status" value="1"/>
</dbReference>
<feature type="domain" description="Acyl-CoA dehydrogenase/oxidase C-terminal" evidence="6">
    <location>
        <begin position="233"/>
        <end position="381"/>
    </location>
</feature>
<proteinExistence type="inferred from homology"/>
<dbReference type="PROSITE" id="PS00072">
    <property type="entry name" value="ACYL_COA_DH_1"/>
    <property type="match status" value="1"/>
</dbReference>
<evidence type="ECO:0000259" key="7">
    <source>
        <dbReference type="Pfam" id="PF02770"/>
    </source>
</evidence>
<dbReference type="InterPro" id="IPR009100">
    <property type="entry name" value="AcylCoA_DH/oxidase_NM_dom_sf"/>
</dbReference>
<dbReference type="Gene3D" id="1.10.540.10">
    <property type="entry name" value="Acyl-CoA dehydrogenase/oxidase, N-terminal domain"/>
    <property type="match status" value="1"/>
</dbReference>
<evidence type="ECO:0000259" key="8">
    <source>
        <dbReference type="Pfam" id="PF02771"/>
    </source>
</evidence>
<dbReference type="GO" id="GO:0050660">
    <property type="term" value="F:flavin adenine dinucleotide binding"/>
    <property type="evidence" value="ECO:0007669"/>
    <property type="project" value="InterPro"/>
</dbReference>
<evidence type="ECO:0000259" key="6">
    <source>
        <dbReference type="Pfam" id="PF00441"/>
    </source>
</evidence>
<dbReference type="Gene3D" id="1.20.140.10">
    <property type="entry name" value="Butyryl-CoA Dehydrogenase, subunit A, domain 3"/>
    <property type="match status" value="1"/>
</dbReference>
<dbReference type="PIRSF" id="PIRSF016578">
    <property type="entry name" value="HsaA"/>
    <property type="match status" value="1"/>
</dbReference>
<keyword evidence="4" id="KW-0274">FAD</keyword>
<dbReference type="Pfam" id="PF02770">
    <property type="entry name" value="Acyl-CoA_dh_M"/>
    <property type="match status" value="1"/>
</dbReference>
<organism evidence="9">
    <name type="scientific">hydrocarbon metagenome</name>
    <dbReference type="NCBI Taxonomy" id="938273"/>
    <lineage>
        <taxon>unclassified sequences</taxon>
        <taxon>metagenomes</taxon>
        <taxon>ecological metagenomes</taxon>
    </lineage>
</organism>
<protein>
    <submittedName>
        <fullName evidence="9">Butyryl-coa dehydrogenase</fullName>
        <ecNumber evidence="9">1.3.8.1</ecNumber>
    </submittedName>
</protein>
<comment type="cofactor">
    <cofactor evidence="1">
        <name>FAD</name>
        <dbReference type="ChEBI" id="CHEBI:57692"/>
    </cofactor>
</comment>
<dbReference type="Pfam" id="PF02771">
    <property type="entry name" value="Acyl-CoA_dh_N"/>
    <property type="match status" value="1"/>
</dbReference>
<dbReference type="GO" id="GO:0016937">
    <property type="term" value="F:short-chain fatty acyl-CoA dehydrogenase activity"/>
    <property type="evidence" value="ECO:0007669"/>
    <property type="project" value="UniProtKB-EC"/>
</dbReference>
<evidence type="ECO:0000256" key="5">
    <source>
        <dbReference type="ARBA" id="ARBA00023002"/>
    </source>
</evidence>
<dbReference type="AlphaFoldDB" id="A0A0W8E4Z1"/>
<dbReference type="InterPro" id="IPR006089">
    <property type="entry name" value="Acyl-CoA_DH_CS"/>
</dbReference>
<dbReference type="InterPro" id="IPR036250">
    <property type="entry name" value="AcylCo_DH-like_C"/>
</dbReference>
<feature type="domain" description="Acyl-CoA oxidase/dehydrogenase middle" evidence="7">
    <location>
        <begin position="122"/>
        <end position="221"/>
    </location>
</feature>
<reference evidence="9" key="1">
    <citation type="journal article" date="2015" name="Proc. Natl. Acad. Sci. U.S.A.">
        <title>Networks of energetic and metabolic interactions define dynamics in microbial communities.</title>
        <authorList>
            <person name="Embree M."/>
            <person name="Liu J.K."/>
            <person name="Al-Bassam M.M."/>
            <person name="Zengler K."/>
        </authorList>
    </citation>
    <scope>NUCLEOTIDE SEQUENCE</scope>
</reference>
<dbReference type="InterPro" id="IPR006091">
    <property type="entry name" value="Acyl-CoA_Oxase/DH_mid-dom"/>
</dbReference>
<keyword evidence="5 9" id="KW-0560">Oxidoreductase</keyword>
<comment type="caution">
    <text evidence="9">The sequence shown here is derived from an EMBL/GenBank/DDBJ whole genome shotgun (WGS) entry which is preliminary data.</text>
</comment>
<dbReference type="InterPro" id="IPR013786">
    <property type="entry name" value="AcylCoA_DH/ox_N"/>
</dbReference>
<dbReference type="InterPro" id="IPR037069">
    <property type="entry name" value="AcylCoA_DH/ox_N_sf"/>
</dbReference>
<gene>
    <name evidence="9" type="ORF">ASZ90_018952</name>
</gene>
<name>A0A0W8E4Z1_9ZZZZ</name>
<keyword evidence="3" id="KW-0285">Flavoprotein</keyword>
<comment type="similarity">
    <text evidence="2">Belongs to the acyl-CoA dehydrogenase family.</text>
</comment>
<dbReference type="InterPro" id="IPR046373">
    <property type="entry name" value="Acyl-CoA_Oxase/DH_mid-dom_sf"/>
</dbReference>
<dbReference type="Pfam" id="PF00441">
    <property type="entry name" value="Acyl-CoA_dh_1"/>
    <property type="match status" value="1"/>
</dbReference>
<dbReference type="SUPFAM" id="SSF47203">
    <property type="entry name" value="Acyl-CoA dehydrogenase C-terminal domain-like"/>
    <property type="match status" value="1"/>
</dbReference>
<evidence type="ECO:0000256" key="2">
    <source>
        <dbReference type="ARBA" id="ARBA00009347"/>
    </source>
</evidence>
<sequence length="386" mass="42985">MNFELTEEERLIKNMTRDFANEVIIPQIEEFYETKDFPLGIFQQMADLGLMGLKYPEEFGGSGASNMAYITAMEEIARGDCGVGLTWGVHQTLGSVSIIKFGTEQQKEKYLPKMAAGEWLGAFGLSEANAGSDNQGMECKAELQDDGTWKVNGTKMFISNTGTPISFGGIFLFVTGKTPSGKKEFTSFIVDKDTPGYSIGTKFKKMGFDWGDTREQIFEDCILSDEQRLGPRGNGFKQIMDTLDAARIGYAANSLGMAVRCYDEALKYGNERKQFGQTINSFQVTSFKLANMATKIELARLMVQKAAWMRDNNIPHTKEAAMAKYYASKICMEVASEAVQIHGGYGFSEEYPVCRYFRYGKMMEIGEGTNEINQIVISRHLGIVGL</sequence>